<evidence type="ECO:0000256" key="3">
    <source>
        <dbReference type="ARBA" id="ARBA00013184"/>
    </source>
</evidence>
<dbReference type="GO" id="GO:0031509">
    <property type="term" value="P:subtelomeric heterochromatin formation"/>
    <property type="evidence" value="ECO:0007669"/>
    <property type="project" value="InterPro"/>
</dbReference>
<comment type="subcellular location">
    <subcellularLocation>
        <location evidence="11">Cytoplasm</location>
    </subcellularLocation>
    <subcellularLocation>
        <location evidence="1 11">Nucleus</location>
    </subcellularLocation>
</comment>
<evidence type="ECO:0000256" key="11">
    <source>
        <dbReference type="PIRNR" id="PIRNR038084"/>
    </source>
</evidence>
<evidence type="ECO:0000256" key="4">
    <source>
        <dbReference type="ARBA" id="ARBA00021268"/>
    </source>
</evidence>
<dbReference type="HOGENOM" id="CLU_036024_2_1_1"/>
<dbReference type="GO" id="GO:0006281">
    <property type="term" value="P:DNA repair"/>
    <property type="evidence" value="ECO:0007669"/>
    <property type="project" value="UniProtKB-KW"/>
</dbReference>
<evidence type="ECO:0000256" key="10">
    <source>
        <dbReference type="ARBA" id="ARBA00048017"/>
    </source>
</evidence>
<reference evidence="17 18" key="1">
    <citation type="submission" date="2013-05" db="EMBL/GenBank/DDBJ databases">
        <title>Drechslerella stenobrocha genome reveals carnivorous origination and mechanical trapping mechanism of predatory fungi.</title>
        <authorList>
            <person name="Liu X."/>
            <person name="Zhang W."/>
            <person name="Liu K."/>
        </authorList>
    </citation>
    <scope>NUCLEOTIDE SEQUENCE [LARGE SCALE GENOMIC DNA]</scope>
    <source>
        <strain evidence="17 18">248</strain>
    </source>
</reference>
<dbReference type="GO" id="GO:0005737">
    <property type="term" value="C:cytoplasm"/>
    <property type="evidence" value="ECO:0007669"/>
    <property type="project" value="UniProtKB-SubCell"/>
</dbReference>
<dbReference type="InterPro" id="IPR017380">
    <property type="entry name" value="Hist_AcTrfase_B-typ_cat-su"/>
</dbReference>
<comment type="similarity">
    <text evidence="2 11">Belongs to the HAT1 family.</text>
</comment>
<dbReference type="GO" id="GO:0000781">
    <property type="term" value="C:chromosome, telomeric region"/>
    <property type="evidence" value="ECO:0007669"/>
    <property type="project" value="GOC"/>
</dbReference>
<dbReference type="InterPro" id="IPR000182">
    <property type="entry name" value="GNAT_dom"/>
</dbReference>
<dbReference type="Pfam" id="PF21184">
    <property type="entry name" value="HAT1_C_fung"/>
    <property type="match status" value="1"/>
</dbReference>
<dbReference type="PIRSF" id="PIRSF038084">
    <property type="entry name" value="HAT-B_cat"/>
    <property type="match status" value="1"/>
</dbReference>
<dbReference type="CDD" id="cd04301">
    <property type="entry name" value="NAT_SF"/>
    <property type="match status" value="1"/>
</dbReference>
<dbReference type="EC" id="2.3.1.48" evidence="3 11"/>
<dbReference type="Gene3D" id="3.90.360.10">
    <property type="entry name" value="Histone acetyl transferase 1 (HAT1), N-terminal domain"/>
    <property type="match status" value="1"/>
</dbReference>
<keyword evidence="18" id="KW-1185">Reference proteome</keyword>
<evidence type="ECO:0000256" key="12">
    <source>
        <dbReference type="PIRSR" id="PIRSR038084-1"/>
    </source>
</evidence>
<dbReference type="InterPro" id="IPR037113">
    <property type="entry name" value="Hat1_N_sf"/>
</dbReference>
<evidence type="ECO:0000256" key="7">
    <source>
        <dbReference type="ARBA" id="ARBA00023204"/>
    </source>
</evidence>
<organism evidence="17 18">
    <name type="scientific">Drechslerella stenobrocha 248</name>
    <dbReference type="NCBI Taxonomy" id="1043628"/>
    <lineage>
        <taxon>Eukaryota</taxon>
        <taxon>Fungi</taxon>
        <taxon>Dikarya</taxon>
        <taxon>Ascomycota</taxon>
        <taxon>Pezizomycotina</taxon>
        <taxon>Orbiliomycetes</taxon>
        <taxon>Orbiliales</taxon>
        <taxon>Orbiliaceae</taxon>
        <taxon>Drechslerella</taxon>
    </lineage>
</organism>
<dbReference type="Gene3D" id="3.40.630.30">
    <property type="match status" value="1"/>
</dbReference>
<evidence type="ECO:0000256" key="9">
    <source>
        <dbReference type="ARBA" id="ARBA00023315"/>
    </source>
</evidence>
<dbReference type="Gene3D" id="1.10.10.390">
    <property type="match status" value="1"/>
</dbReference>
<evidence type="ECO:0000256" key="2">
    <source>
        <dbReference type="ARBA" id="ARBA00010543"/>
    </source>
</evidence>
<evidence type="ECO:0000256" key="8">
    <source>
        <dbReference type="ARBA" id="ARBA00023242"/>
    </source>
</evidence>
<dbReference type="PANTHER" id="PTHR12046">
    <property type="entry name" value="HISTONE ACETYLTRANSFERASE TYPE B CATALYTIC SUBUNIT"/>
    <property type="match status" value="1"/>
</dbReference>
<gene>
    <name evidence="17" type="ORF">DRE_03763</name>
</gene>
<feature type="compositionally biased region" description="Acidic residues" evidence="14">
    <location>
        <begin position="450"/>
        <end position="461"/>
    </location>
</feature>
<keyword evidence="8 11" id="KW-0539">Nucleus</keyword>
<dbReference type="SUPFAM" id="SSF55729">
    <property type="entry name" value="Acyl-CoA N-acyltransferases (Nat)"/>
    <property type="match status" value="1"/>
</dbReference>
<proteinExistence type="inferred from homology"/>
<dbReference type="GO" id="GO:0005634">
    <property type="term" value="C:nucleus"/>
    <property type="evidence" value="ECO:0007669"/>
    <property type="project" value="UniProtKB-SubCell"/>
</dbReference>
<dbReference type="Pfam" id="PF10394">
    <property type="entry name" value="Hat1_N"/>
    <property type="match status" value="1"/>
</dbReference>
<dbReference type="Proteomes" id="UP000024837">
    <property type="component" value="Unassembled WGS sequence"/>
</dbReference>
<comment type="subunit">
    <text evidence="11">Component of the HAT-B complex composed of at least HAT1 and HAT2. The HAT-B complex binds to histone H4 tail.</text>
</comment>
<evidence type="ECO:0000313" key="18">
    <source>
        <dbReference type="Proteomes" id="UP000024837"/>
    </source>
</evidence>
<sequence>MDEWTIPKASDAIRISLVPPAAFPSASKPQTFHPPLTYQLFENETIYGYKNLAVDLKFRQDDMSPSLAVAYDARLPTDGPSNDSKGDAKVDDVEPLLREYLPADTPSDLDLSESTFTPPGLCVNTYTRKGSKFQIYHSNVDDPIALDIVRRSQILVLFFIEAGSVIDLDEDWVKNRWDVFFLYETLPDNKSALVGFCTVHKYWYFSPAEKTTEGEPAGAEGTDEDRSSSFLGTITEGARFPREHRARISQFLVLPPYQKQGHAKELYNTIVEQYLAGSEVKEITVEDPSERFEELRDVADYTRLKKASLVSTAVAQNLLESRTAAKPWIETQRQLAKMPRRQFMRMVELLLLEHIFMTKSPEIDEQLEKYAMYVKERLYRHNKDILMQLEREERGEKLHETYVNVFEGYLTLLKKLQPDALVGLATSSAVDKRIISGKRPQGNISSIAETGEEDEDEEELEPPSKKKRLGPKA</sequence>
<dbReference type="GO" id="GO:0004402">
    <property type="term" value="F:histone acetyltransferase activity"/>
    <property type="evidence" value="ECO:0007669"/>
    <property type="project" value="UniProtKB-UniRule"/>
</dbReference>
<evidence type="ECO:0000256" key="14">
    <source>
        <dbReference type="SAM" id="MobiDB-lite"/>
    </source>
</evidence>
<feature type="site" description="Interaction with histone H4 N-terminus" evidence="13">
    <location>
        <position position="177"/>
    </location>
</feature>
<feature type="region of interest" description="Disordered" evidence="14">
    <location>
        <begin position="440"/>
        <end position="473"/>
    </location>
</feature>
<feature type="domain" description="Histone acetyl transferase HAT1 N-terminal" evidence="16">
    <location>
        <begin position="8"/>
        <end position="161"/>
    </location>
</feature>
<evidence type="ECO:0000256" key="1">
    <source>
        <dbReference type="ARBA" id="ARBA00004123"/>
    </source>
</evidence>
<accession>W7HSK7</accession>
<dbReference type="InterPro" id="IPR013523">
    <property type="entry name" value="Hist_AcTrfase_HAT1_C"/>
</dbReference>
<protein>
    <recommendedName>
        <fullName evidence="4 11">Histone acetyltransferase type B catalytic subunit</fullName>
        <ecNumber evidence="3 11">2.3.1.48</ecNumber>
    </recommendedName>
</protein>
<evidence type="ECO:0000256" key="5">
    <source>
        <dbReference type="ARBA" id="ARBA00022679"/>
    </source>
</evidence>
<feature type="active site" description="Proton donor/acceptor" evidence="12">
    <location>
        <position position="286"/>
    </location>
</feature>
<evidence type="ECO:0000256" key="13">
    <source>
        <dbReference type="PIRSR" id="PIRSR038084-3"/>
    </source>
</evidence>
<evidence type="ECO:0000256" key="6">
    <source>
        <dbReference type="ARBA" id="ARBA00022763"/>
    </source>
</evidence>
<feature type="domain" description="N-acetyltransferase" evidence="15">
    <location>
        <begin position="190"/>
        <end position="283"/>
    </location>
</feature>
<evidence type="ECO:0000313" key="17">
    <source>
        <dbReference type="EMBL" id="EWC47001.1"/>
    </source>
</evidence>
<dbReference type="InterPro" id="IPR016181">
    <property type="entry name" value="Acyl_CoA_acyltransferase"/>
</dbReference>
<keyword evidence="6" id="KW-0227">DNA damage</keyword>
<dbReference type="EMBL" id="KI966413">
    <property type="protein sequence ID" value="EWC47001.1"/>
    <property type="molecule type" value="Genomic_DNA"/>
</dbReference>
<evidence type="ECO:0000259" key="15">
    <source>
        <dbReference type="Pfam" id="PF00583"/>
    </source>
</evidence>
<keyword evidence="11" id="KW-0963">Cytoplasm</keyword>
<keyword evidence="5 11" id="KW-0808">Transferase</keyword>
<dbReference type="OrthoDB" id="10253098at2759"/>
<keyword evidence="7" id="KW-0234">DNA repair</keyword>
<name>W7HSK7_9PEZI</name>
<dbReference type="InterPro" id="IPR019467">
    <property type="entry name" value="Hat1_N"/>
</dbReference>
<dbReference type="GO" id="GO:0042393">
    <property type="term" value="F:histone binding"/>
    <property type="evidence" value="ECO:0007669"/>
    <property type="project" value="InterPro"/>
</dbReference>
<dbReference type="AlphaFoldDB" id="W7HSK7"/>
<comment type="catalytic activity">
    <reaction evidence="10 11">
        <text>L-lysyl-[protein] + acetyl-CoA = N(6)-acetyl-L-lysyl-[protein] + CoA + H(+)</text>
        <dbReference type="Rhea" id="RHEA:45948"/>
        <dbReference type="Rhea" id="RHEA-COMP:9752"/>
        <dbReference type="Rhea" id="RHEA-COMP:10731"/>
        <dbReference type="ChEBI" id="CHEBI:15378"/>
        <dbReference type="ChEBI" id="CHEBI:29969"/>
        <dbReference type="ChEBI" id="CHEBI:57287"/>
        <dbReference type="ChEBI" id="CHEBI:57288"/>
        <dbReference type="ChEBI" id="CHEBI:61930"/>
        <dbReference type="EC" id="2.3.1.48"/>
    </reaction>
</comment>
<comment type="function">
    <text evidence="11">Catalytic component of the histone acetylase B (HAT-B) complex. Has intrinsic substrate specificity that modifies lysine in recognition sequence GXGKXG. Involved in DNA double-strand break repair.</text>
</comment>
<dbReference type="Pfam" id="PF00583">
    <property type="entry name" value="Acetyltransf_1"/>
    <property type="match status" value="1"/>
</dbReference>
<evidence type="ECO:0000259" key="16">
    <source>
        <dbReference type="Pfam" id="PF10394"/>
    </source>
</evidence>
<keyword evidence="9 11" id="KW-0012">Acyltransferase</keyword>